<dbReference type="PANTHER" id="PTHR42905">
    <property type="entry name" value="PHOSPHOENOLPYRUVATE CARBOXYLASE"/>
    <property type="match status" value="1"/>
</dbReference>
<accession>D1BI43</accession>
<dbReference type="InterPro" id="IPR039556">
    <property type="entry name" value="ICL/PEPM"/>
</dbReference>
<dbReference type="KEGG" id="ske:Sked_00410"/>
<keyword evidence="2" id="KW-1185">Reference proteome</keyword>
<evidence type="ECO:0000313" key="1">
    <source>
        <dbReference type="EMBL" id="ACZ20017.1"/>
    </source>
</evidence>
<dbReference type="CDD" id="cd00377">
    <property type="entry name" value="ICL_PEPM"/>
    <property type="match status" value="1"/>
</dbReference>
<dbReference type="InterPro" id="IPR015813">
    <property type="entry name" value="Pyrv/PenolPyrv_kinase-like_dom"/>
</dbReference>
<gene>
    <name evidence="1" type="ordered locus">Sked_00410</name>
</gene>
<dbReference type="InterPro" id="IPR040442">
    <property type="entry name" value="Pyrv_kinase-like_dom_sf"/>
</dbReference>
<dbReference type="RefSeq" id="WP_012865086.1">
    <property type="nucleotide sequence ID" value="NC_013521.1"/>
</dbReference>
<protein>
    <submittedName>
        <fullName evidence="1">PEP phosphonomutase-like enzyme</fullName>
    </submittedName>
</protein>
<dbReference type="STRING" id="446469.Sked_00410"/>
<sequence length="286" mass="28961">MTLTTLDRAHRFRSLHDPRHPLLLSTVWDVASALVAQDAGAPALATTSAGVAWSRGLPDGDHLGRAEALAVVAAVVGAVQVPVSADLEGGYAETAAGVSETVRGVVQAGAVGINLEDGARSPEETGRRVAAARVAADDEGVPLFVNARCDVYLRGLVEPGACLVETVRRATRYVDAGADGIFVPGVVDPETIAALAASLPVPLNVMVGPGAPAPTELSGLGVARASLGSAVAQAAYTAVRRATVDLLDGGTYDSLTGALGYAEVDGLLHAAAAHREGRTERPGGGR</sequence>
<dbReference type="PANTHER" id="PTHR42905:SF16">
    <property type="entry name" value="CARBOXYPHOSPHONOENOLPYRUVATE PHOSPHONOMUTASE-LIKE PROTEIN (AFU_ORTHOLOGUE AFUA_5G07230)"/>
    <property type="match status" value="1"/>
</dbReference>
<organism evidence="1 2">
    <name type="scientific">Sanguibacter keddieii (strain ATCC 51767 / DSM 10542 / NCFB 3025 / ST-74)</name>
    <dbReference type="NCBI Taxonomy" id="446469"/>
    <lineage>
        <taxon>Bacteria</taxon>
        <taxon>Bacillati</taxon>
        <taxon>Actinomycetota</taxon>
        <taxon>Actinomycetes</taxon>
        <taxon>Micrococcales</taxon>
        <taxon>Sanguibacteraceae</taxon>
        <taxon>Sanguibacter</taxon>
    </lineage>
</organism>
<dbReference type="EMBL" id="CP001819">
    <property type="protein sequence ID" value="ACZ20017.1"/>
    <property type="molecule type" value="Genomic_DNA"/>
</dbReference>
<proteinExistence type="predicted"/>
<dbReference type="SUPFAM" id="SSF51621">
    <property type="entry name" value="Phosphoenolpyruvate/pyruvate domain"/>
    <property type="match status" value="1"/>
</dbReference>
<reference evidence="1 2" key="1">
    <citation type="journal article" date="2009" name="Stand. Genomic Sci.">
        <title>Complete genome sequence of Sanguibacter keddieii type strain (ST-74).</title>
        <authorList>
            <person name="Ivanova N."/>
            <person name="Sikorski J."/>
            <person name="Sims D."/>
            <person name="Brettin T."/>
            <person name="Detter J.C."/>
            <person name="Han C."/>
            <person name="Lapidus A."/>
            <person name="Copeland A."/>
            <person name="Glavina Del Rio T."/>
            <person name="Nolan M."/>
            <person name="Chen F."/>
            <person name="Lucas S."/>
            <person name="Tice H."/>
            <person name="Cheng J.F."/>
            <person name="Bruce D."/>
            <person name="Goodwin L."/>
            <person name="Pitluck S."/>
            <person name="Pati A."/>
            <person name="Mavromatis K."/>
            <person name="Chen A."/>
            <person name="Palaniappan K."/>
            <person name="D'haeseleer P."/>
            <person name="Chain P."/>
            <person name="Bristow J."/>
            <person name="Eisen J.A."/>
            <person name="Markowitz V."/>
            <person name="Hugenholtz P."/>
            <person name="Goker M."/>
            <person name="Pukall R."/>
            <person name="Klenk H.P."/>
            <person name="Kyrpides N.C."/>
        </authorList>
    </citation>
    <scope>NUCLEOTIDE SEQUENCE [LARGE SCALE GENOMIC DNA]</scope>
    <source>
        <strain evidence="2">ATCC 51767 / DSM 10542 / NCFB 3025 / ST-74</strain>
    </source>
</reference>
<dbReference type="Gene3D" id="3.20.20.60">
    <property type="entry name" value="Phosphoenolpyruvate-binding domains"/>
    <property type="match status" value="1"/>
</dbReference>
<dbReference type="Proteomes" id="UP000000322">
    <property type="component" value="Chromosome"/>
</dbReference>
<dbReference type="OrthoDB" id="9780430at2"/>
<dbReference type="GO" id="GO:0003824">
    <property type="term" value="F:catalytic activity"/>
    <property type="evidence" value="ECO:0007669"/>
    <property type="project" value="InterPro"/>
</dbReference>
<dbReference type="AlphaFoldDB" id="D1BI43"/>
<dbReference type="eggNOG" id="COG2513">
    <property type="taxonomic scope" value="Bacteria"/>
</dbReference>
<dbReference type="Pfam" id="PF13714">
    <property type="entry name" value="PEP_mutase"/>
    <property type="match status" value="1"/>
</dbReference>
<evidence type="ECO:0000313" key="2">
    <source>
        <dbReference type="Proteomes" id="UP000000322"/>
    </source>
</evidence>
<dbReference type="HOGENOM" id="CLU_027389_2_3_11"/>
<name>D1BI43_SANKS</name>